<feature type="region of interest" description="Disordered" evidence="2">
    <location>
        <begin position="944"/>
        <end position="1025"/>
    </location>
</feature>
<feature type="compositionally biased region" description="Acidic residues" evidence="2">
    <location>
        <begin position="968"/>
        <end position="980"/>
    </location>
</feature>
<feature type="compositionally biased region" description="Basic and acidic residues" evidence="2">
    <location>
        <begin position="128"/>
        <end position="147"/>
    </location>
</feature>
<dbReference type="GeneID" id="20646518"/>
<dbReference type="KEGG" id="psoj:PHYSODRAFT_332750"/>
<dbReference type="Pfam" id="PF13975">
    <property type="entry name" value="gag-asp_proteas"/>
    <property type="match status" value="1"/>
</dbReference>
<proteinExistence type="predicted"/>
<evidence type="ECO:0000313" key="4">
    <source>
        <dbReference type="EMBL" id="EGZ19041.1"/>
    </source>
</evidence>
<dbReference type="GO" id="GO:0006508">
    <property type="term" value="P:proteolysis"/>
    <property type="evidence" value="ECO:0007669"/>
    <property type="project" value="InterPro"/>
</dbReference>
<feature type="region of interest" description="Disordered" evidence="2">
    <location>
        <begin position="662"/>
        <end position="682"/>
    </location>
</feature>
<protein>
    <recommendedName>
        <fullName evidence="3">Peptidase A2 domain-containing protein</fullName>
    </recommendedName>
</protein>
<dbReference type="EMBL" id="JH159154">
    <property type="protein sequence ID" value="EGZ19041.1"/>
    <property type="molecule type" value="Genomic_DNA"/>
</dbReference>
<dbReference type="CDD" id="cd00303">
    <property type="entry name" value="retropepsin_like"/>
    <property type="match status" value="1"/>
</dbReference>
<dbReference type="PROSITE" id="PS50175">
    <property type="entry name" value="ASP_PROT_RETROV"/>
    <property type="match status" value="1"/>
</dbReference>
<feature type="domain" description="Peptidase A2" evidence="3">
    <location>
        <begin position="1166"/>
        <end position="1180"/>
    </location>
</feature>
<feature type="compositionally biased region" description="Polar residues" evidence="2">
    <location>
        <begin position="1558"/>
        <end position="1569"/>
    </location>
</feature>
<dbReference type="RefSeq" id="XP_009528099.1">
    <property type="nucleotide sequence ID" value="XM_009529804.1"/>
</dbReference>
<name>G4ZEI6_PHYSP</name>
<evidence type="ECO:0000256" key="2">
    <source>
        <dbReference type="SAM" id="MobiDB-lite"/>
    </source>
</evidence>
<evidence type="ECO:0000256" key="1">
    <source>
        <dbReference type="ARBA" id="ARBA00022801"/>
    </source>
</evidence>
<feature type="region of interest" description="Disordered" evidence="2">
    <location>
        <begin position="1418"/>
        <end position="1488"/>
    </location>
</feature>
<dbReference type="InterPro" id="IPR021109">
    <property type="entry name" value="Peptidase_aspartic_dom_sf"/>
</dbReference>
<feature type="region of interest" description="Disordered" evidence="2">
    <location>
        <begin position="854"/>
        <end position="889"/>
    </location>
</feature>
<dbReference type="InterPro" id="IPR001995">
    <property type="entry name" value="Peptidase_A2_cat"/>
</dbReference>
<feature type="compositionally biased region" description="Polar residues" evidence="2">
    <location>
        <begin position="944"/>
        <end position="954"/>
    </location>
</feature>
<feature type="region of interest" description="Disordered" evidence="2">
    <location>
        <begin position="102"/>
        <end position="149"/>
    </location>
</feature>
<organism evidence="4 5">
    <name type="scientific">Phytophthora sojae (strain P6497)</name>
    <name type="common">Soybean stem and root rot agent</name>
    <name type="synonym">Phytophthora megasperma f. sp. glycines</name>
    <dbReference type="NCBI Taxonomy" id="1094619"/>
    <lineage>
        <taxon>Eukaryota</taxon>
        <taxon>Sar</taxon>
        <taxon>Stramenopiles</taxon>
        <taxon>Oomycota</taxon>
        <taxon>Peronosporomycetes</taxon>
        <taxon>Peronosporales</taxon>
        <taxon>Peronosporaceae</taxon>
        <taxon>Phytophthora</taxon>
    </lineage>
</organism>
<feature type="region of interest" description="Disordered" evidence="2">
    <location>
        <begin position="1511"/>
        <end position="1569"/>
    </location>
</feature>
<dbReference type="Proteomes" id="UP000002640">
    <property type="component" value="Unassembled WGS sequence"/>
</dbReference>
<feature type="compositionally biased region" description="Basic and acidic residues" evidence="2">
    <location>
        <begin position="868"/>
        <end position="889"/>
    </location>
</feature>
<sequence>MTHLDRIHDRDLHLTDRSDQAAAHIVDRGNTPISIVGDMGKCPMEEFYNQIRQWFNPVKHAGMLPAIAEKMLNEDARRVGIRYEPSVLGTAFVNKNTVDRSGETRGYWKQRRPEEWLTPADGEVTTEIPERDRDRSRPRVSEHRRSGDVVPDLLPGESRGYWKHHSPGKWFRQAKITGKINNEKSILLLDTGAEVSIVDTAFARKVGCYVDMSQSQECVGIGEIVYMTEGRTRIKVTLAGSLVYFFDIWVGDLSGQEAILGMDFMVPAGIRLDLADGSICLPDEVKIQLSGRRQLYNDNGMQIAIGDSIELPLRMNVTDREKLWVTRGDRWVPTVVRGPGRIRYLQVTNISDKDLVLHRNQRIGMWLAGDRIPRTPGYVSIGSCRYVEWQNLAFQATTDDRPTNQEVLPQRAKRRRRREEEEKRRRRRSEKMAKGVKSAVPATPIKSSGTRNEASVRSGSSFSTPATDRMESIDECSARCDTAIDSSDAKEDDEDDDWDVRTVMSETSEAAVVSAGRSGGSRSITRDLPETFNDMPGPEPGCDADDGATEGFKASVTVLGRCLELMKAKSEWMQLFSPKQVRQAIWMDLGGALATPINSTSTRQVAQNTVDLLRAMGCEPQILPTEAALASWTPTTAAKALTKWRKKLREALGVADRGSTKLHSASGAVDSSKVPLPATPRKAATDDGVFAVKGEPSPYMQYSHMVTPRSADRSERLARETEMSDDDLGSDCYEGDLPSEWARQLPRKTRRTWILLCEAFIKYYCSKFAQSAKARYYSAKRENKEHVCDYLNPLNGCARNAGVQFEHGDRDTKDHVEHFLVTCDDRNLEDRLCHVRVKSIHDLEDKINDILRHRDRKSTRGSSVRRSRSQDDSRRRDARSNEDSRSGYRWERVTATRTAANDVTAATTASPIVVMTTAAVADVTGHRTGRGLLWSTPFPMGWQNGTSEARSANENYFEDERQYSDDQRSDEDSDADYDSDESTRHVAAANDAERRAAADGTFVRSDNRRYRNGGGPSNRKRDGRRQFGPCAACGSPSHSVHFCYWRCKLCKQVHDAGKCEALHELTKLLKSKVDKKDLSPELQAWSEPAVDADYLFAFMSESKRPDDLKNNERVKPTENGENRDASLVEIGIDEDDDDERDGHPTEALITSLAQIRGPPRSGEITARILLDTGANVSVISVSFAKRLRVRSLEVCGINPGVMETRRRTLVKITLGAGVDVVLGMDFMIPAGIRLDLFHGTARLPDEVMVPLLKSQSVEDDEPYGTQPSCGPIEDLYVPCREWREFRLPRQRLPRSEYDVWVRRTDKLVPTVTRFRRGQPTWVRLTNITTTAAQCAKHDSVVLWVPHGELPRETGYARLDSNKYKEWQVLAYSTSRDETLYGRKRCLYDQWLAKQPPAVERGTYSTPQKILRRPLDAPIWPRGHLQGRPNDDYSSLGISDHANDPRVSQGSVKVIEPGADDIERDGISNDGSDDEASARTDSDALEGSSLHRAAYASKRTDHNAYSIEHGAQEAPAEVSAAGDKRDDGVGELNDDSGEDHDAPDVTAAVEPAPRMAETATDTQARPEPDQTSVAWGNATIDWGEHDPGPNDILTEAGTATTETSTDGENCVDGPDKEDPASLLEAKYTSFLYAMVAEGFPEVEDTANEINLSDYAQESLPTSRLKPTTRIWPYMERVMMEWHLGMPRSTPQQMKRTRMKLKDEAQGRVIEASGADINVEEGRAYAPDLDLQRCMDLMMK</sequence>
<feature type="compositionally biased region" description="Low complexity" evidence="2">
    <location>
        <begin position="510"/>
        <end position="523"/>
    </location>
</feature>
<feature type="compositionally biased region" description="Basic residues" evidence="2">
    <location>
        <begin position="854"/>
        <end position="867"/>
    </location>
</feature>
<feature type="compositionally biased region" description="Basic and acidic residues" evidence="2">
    <location>
        <begin position="958"/>
        <end position="967"/>
    </location>
</feature>
<keyword evidence="1" id="KW-0378">Hydrolase</keyword>
<accession>G4ZEI6</accession>
<gene>
    <name evidence="4" type="ORF">PHYSODRAFT_332750</name>
</gene>
<feature type="region of interest" description="Disordered" evidence="2">
    <location>
        <begin position="398"/>
        <end position="474"/>
    </location>
</feature>
<dbReference type="Gene3D" id="2.40.70.10">
    <property type="entry name" value="Acid Proteases"/>
    <property type="match status" value="2"/>
</dbReference>
<dbReference type="PROSITE" id="PS00141">
    <property type="entry name" value="ASP_PROTEASE"/>
    <property type="match status" value="1"/>
</dbReference>
<evidence type="ECO:0000313" key="5">
    <source>
        <dbReference type="Proteomes" id="UP000002640"/>
    </source>
</evidence>
<evidence type="ECO:0000259" key="3">
    <source>
        <dbReference type="PROSITE" id="PS50175"/>
    </source>
</evidence>
<feature type="region of interest" description="Disordered" evidence="2">
    <location>
        <begin position="1106"/>
        <end position="1125"/>
    </location>
</feature>
<keyword evidence="5" id="KW-1185">Reference proteome</keyword>
<reference evidence="4 5" key="1">
    <citation type="journal article" date="2006" name="Science">
        <title>Phytophthora genome sequences uncover evolutionary origins and mechanisms of pathogenesis.</title>
        <authorList>
            <person name="Tyler B.M."/>
            <person name="Tripathy S."/>
            <person name="Zhang X."/>
            <person name="Dehal P."/>
            <person name="Jiang R.H."/>
            <person name="Aerts A."/>
            <person name="Arredondo F.D."/>
            <person name="Baxter L."/>
            <person name="Bensasson D."/>
            <person name="Beynon J.L."/>
            <person name="Chapman J."/>
            <person name="Damasceno C.M."/>
            <person name="Dorrance A.E."/>
            <person name="Dou D."/>
            <person name="Dickerman A.W."/>
            <person name="Dubchak I.L."/>
            <person name="Garbelotto M."/>
            <person name="Gijzen M."/>
            <person name="Gordon S.G."/>
            <person name="Govers F."/>
            <person name="Grunwald N.J."/>
            <person name="Huang W."/>
            <person name="Ivors K.L."/>
            <person name="Jones R.W."/>
            <person name="Kamoun S."/>
            <person name="Krampis K."/>
            <person name="Lamour K.H."/>
            <person name="Lee M.K."/>
            <person name="McDonald W.H."/>
            <person name="Medina M."/>
            <person name="Meijer H.J."/>
            <person name="Nordberg E.K."/>
            <person name="Maclean D.J."/>
            <person name="Ospina-Giraldo M.D."/>
            <person name="Morris P.F."/>
            <person name="Phuntumart V."/>
            <person name="Putnam N.H."/>
            <person name="Rash S."/>
            <person name="Rose J.K."/>
            <person name="Sakihama Y."/>
            <person name="Salamov A.A."/>
            <person name="Savidor A."/>
            <person name="Scheuring C.F."/>
            <person name="Smith B.M."/>
            <person name="Sobral B.W."/>
            <person name="Terry A."/>
            <person name="Torto-Alalibo T.A."/>
            <person name="Win J."/>
            <person name="Xu Z."/>
            <person name="Zhang H."/>
            <person name="Grigoriev I.V."/>
            <person name="Rokhsar D.S."/>
            <person name="Boore J.L."/>
        </authorList>
    </citation>
    <scope>NUCLEOTIDE SEQUENCE [LARGE SCALE GENOMIC DNA]</scope>
    <source>
        <strain evidence="4 5">P6497</strain>
    </source>
</reference>
<feature type="compositionally biased region" description="Polar residues" evidence="2">
    <location>
        <begin position="445"/>
        <end position="466"/>
    </location>
</feature>
<feature type="region of interest" description="Disordered" evidence="2">
    <location>
        <begin position="509"/>
        <end position="538"/>
    </location>
</feature>
<dbReference type="SUPFAM" id="SSF50630">
    <property type="entry name" value="Acid proteases"/>
    <property type="match status" value="2"/>
</dbReference>
<dbReference type="InterPro" id="IPR001969">
    <property type="entry name" value="Aspartic_peptidase_AS"/>
</dbReference>
<dbReference type="InParanoid" id="G4ZEI6"/>
<dbReference type="GO" id="GO:0004190">
    <property type="term" value="F:aspartic-type endopeptidase activity"/>
    <property type="evidence" value="ECO:0007669"/>
    <property type="project" value="InterPro"/>
</dbReference>